<accession>A0AA46K701</accession>
<reference evidence="1 2" key="2">
    <citation type="submission" date="2019-07" db="EMBL/GenBank/DDBJ databases">
        <title>Investigation of anaerobic lignin degradation for improved lignocellulosic biofuels.</title>
        <authorList>
            <person name="Deangelis K.PhD."/>
        </authorList>
    </citation>
    <scope>NUCLEOTIDE SEQUENCE [LARGE SCALE GENOMIC DNA]</scope>
    <source>
        <strain evidence="1 2">106R</strain>
    </source>
</reference>
<reference evidence="1 2" key="1">
    <citation type="submission" date="2019-06" db="EMBL/GenBank/DDBJ databases">
        <authorList>
            <person name="Deangelis K."/>
            <person name="Huntemann M."/>
            <person name="Clum A."/>
            <person name="Pillay M."/>
            <person name="Palaniappan K."/>
            <person name="Varghese N."/>
            <person name="Mikhailova N."/>
            <person name="Stamatis D."/>
            <person name="Reddy T."/>
            <person name="Daum C."/>
            <person name="Shapiro N."/>
            <person name="Ivanova N."/>
            <person name="Kyrpides N."/>
            <person name="Woyke T."/>
        </authorList>
    </citation>
    <scope>NUCLEOTIDE SEQUENCE [LARGE SCALE GENOMIC DNA]</scope>
    <source>
        <strain evidence="1 2">106R</strain>
    </source>
</reference>
<sequence>MAHVDMALQIERFQKIAHVIVENVKTRVTSGLADDEIMHIIHEEILSFFVMQQRITVEYMNFNEDQRANFAAQMYSLLEPLACEFKGIVNPKYADYVAATGKTGALNFMVNA</sequence>
<evidence type="ECO:0000313" key="2">
    <source>
        <dbReference type="Proteomes" id="UP000320710"/>
    </source>
</evidence>
<proteinExistence type="predicted"/>
<evidence type="ECO:0000313" key="1">
    <source>
        <dbReference type="EMBL" id="TQI85673.1"/>
    </source>
</evidence>
<dbReference type="AlphaFoldDB" id="A0AA46K701"/>
<dbReference type="EMBL" id="VFMJ01000001">
    <property type="protein sequence ID" value="TQI85673.1"/>
    <property type="molecule type" value="Genomic_DNA"/>
</dbReference>
<gene>
    <name evidence="1" type="ORF">FHU12_3243</name>
</gene>
<dbReference type="RefSeq" id="WP_221627852.1">
    <property type="nucleotide sequence ID" value="NZ_VFMJ01000001.1"/>
</dbReference>
<comment type="caution">
    <text evidence="1">The sequence shown here is derived from an EMBL/GenBank/DDBJ whole genome shotgun (WGS) entry which is preliminary data.</text>
</comment>
<organism evidence="1 2">
    <name type="scientific">Serratia marcescens</name>
    <dbReference type="NCBI Taxonomy" id="615"/>
    <lineage>
        <taxon>Bacteria</taxon>
        <taxon>Pseudomonadati</taxon>
        <taxon>Pseudomonadota</taxon>
        <taxon>Gammaproteobacteria</taxon>
        <taxon>Enterobacterales</taxon>
        <taxon>Yersiniaceae</taxon>
        <taxon>Serratia</taxon>
    </lineage>
</organism>
<protein>
    <submittedName>
        <fullName evidence="1">Uncharacterized protein</fullName>
    </submittedName>
</protein>
<dbReference type="Proteomes" id="UP000320710">
    <property type="component" value="Unassembled WGS sequence"/>
</dbReference>
<name>A0AA46K701_SERMA</name>